<organism evidence="2 3">
    <name type="scientific">Plakobranchus ocellatus</name>
    <dbReference type="NCBI Taxonomy" id="259542"/>
    <lineage>
        <taxon>Eukaryota</taxon>
        <taxon>Metazoa</taxon>
        <taxon>Spiralia</taxon>
        <taxon>Lophotrochozoa</taxon>
        <taxon>Mollusca</taxon>
        <taxon>Gastropoda</taxon>
        <taxon>Heterobranchia</taxon>
        <taxon>Euthyneura</taxon>
        <taxon>Panpulmonata</taxon>
        <taxon>Sacoglossa</taxon>
        <taxon>Placobranchoidea</taxon>
        <taxon>Plakobranchidae</taxon>
        <taxon>Plakobranchus</taxon>
    </lineage>
</organism>
<protein>
    <submittedName>
        <fullName evidence="2">Uncharacterized protein</fullName>
    </submittedName>
</protein>
<feature type="region of interest" description="Disordered" evidence="1">
    <location>
        <begin position="1"/>
        <end position="97"/>
    </location>
</feature>
<reference evidence="2 3" key="1">
    <citation type="journal article" date="2021" name="Elife">
        <title>Chloroplast acquisition without the gene transfer in kleptoplastic sea slugs, Plakobranchus ocellatus.</title>
        <authorList>
            <person name="Maeda T."/>
            <person name="Takahashi S."/>
            <person name="Yoshida T."/>
            <person name="Shimamura S."/>
            <person name="Takaki Y."/>
            <person name="Nagai Y."/>
            <person name="Toyoda A."/>
            <person name="Suzuki Y."/>
            <person name="Arimoto A."/>
            <person name="Ishii H."/>
            <person name="Satoh N."/>
            <person name="Nishiyama T."/>
            <person name="Hasebe M."/>
            <person name="Maruyama T."/>
            <person name="Minagawa J."/>
            <person name="Obokata J."/>
            <person name="Shigenobu S."/>
        </authorList>
    </citation>
    <scope>NUCLEOTIDE SEQUENCE [LARGE SCALE GENOMIC DNA]</scope>
</reference>
<dbReference type="AlphaFoldDB" id="A0AAV3ZG47"/>
<dbReference type="Proteomes" id="UP000735302">
    <property type="component" value="Unassembled WGS sequence"/>
</dbReference>
<accession>A0AAV3ZG47</accession>
<feature type="compositionally biased region" description="Polar residues" evidence="1">
    <location>
        <begin position="47"/>
        <end position="62"/>
    </location>
</feature>
<evidence type="ECO:0000313" key="2">
    <source>
        <dbReference type="EMBL" id="GFN93767.1"/>
    </source>
</evidence>
<evidence type="ECO:0000256" key="1">
    <source>
        <dbReference type="SAM" id="MobiDB-lite"/>
    </source>
</evidence>
<keyword evidence="3" id="KW-1185">Reference proteome</keyword>
<feature type="compositionally biased region" description="Basic and acidic residues" evidence="1">
    <location>
        <begin position="1"/>
        <end position="13"/>
    </location>
</feature>
<gene>
    <name evidence="2" type="ORF">PoB_002027300</name>
</gene>
<proteinExistence type="predicted"/>
<sequence length="97" mass="10969">METATKHAAEIHGRSSPSSLVHKLSTDPNRKKNHKSYKKPHEISYPPYQSSTKQISSGQTVSGEMPPVNDVRRRGTSRQCVDPKHRPEKGPKRYMCT</sequence>
<name>A0AAV3ZG47_9GAST</name>
<comment type="caution">
    <text evidence="2">The sequence shown here is derived from an EMBL/GenBank/DDBJ whole genome shotgun (WGS) entry which is preliminary data.</text>
</comment>
<dbReference type="EMBL" id="BLXT01002372">
    <property type="protein sequence ID" value="GFN93767.1"/>
    <property type="molecule type" value="Genomic_DNA"/>
</dbReference>
<feature type="compositionally biased region" description="Basic and acidic residues" evidence="1">
    <location>
        <begin position="81"/>
        <end position="91"/>
    </location>
</feature>
<evidence type="ECO:0000313" key="3">
    <source>
        <dbReference type="Proteomes" id="UP000735302"/>
    </source>
</evidence>